<keyword evidence="13" id="KW-1185">Reference proteome</keyword>
<comment type="catalytic activity">
    <reaction evidence="8">
        <text>2,5-diamino-6-(1-D-ribitylamino)pyrimidin-4(3H)-one 5'-phosphate + NAD(+) = 2,5-diamino-6-(1-D-ribosylamino)pyrimidin-4(3H)-one 5'-phosphate + NADH + H(+)</text>
        <dbReference type="Rhea" id="RHEA:27274"/>
        <dbReference type="ChEBI" id="CHEBI:15378"/>
        <dbReference type="ChEBI" id="CHEBI:57540"/>
        <dbReference type="ChEBI" id="CHEBI:57945"/>
        <dbReference type="ChEBI" id="CHEBI:58890"/>
        <dbReference type="ChEBI" id="CHEBI:59545"/>
        <dbReference type="EC" id="1.1.1.302"/>
    </reaction>
</comment>
<accession>G0S5K8</accession>
<evidence type="ECO:0000256" key="7">
    <source>
        <dbReference type="ARBA" id="ARBA00031630"/>
    </source>
</evidence>
<feature type="domain" description="Bacterial bifunctional deaminase-reductase C-terminal" evidence="11">
    <location>
        <begin position="49"/>
        <end position="271"/>
    </location>
</feature>
<dbReference type="InterPro" id="IPR043154">
    <property type="entry name" value="Sec-1-like_dom1"/>
</dbReference>
<feature type="compositionally biased region" description="Pro residues" evidence="10">
    <location>
        <begin position="1030"/>
        <end position="1041"/>
    </location>
</feature>
<evidence type="ECO:0000256" key="2">
    <source>
        <dbReference type="ARBA" id="ARBA00009723"/>
    </source>
</evidence>
<feature type="compositionally biased region" description="Basic and acidic residues" evidence="10">
    <location>
        <begin position="1010"/>
        <end position="1019"/>
    </location>
</feature>
<feature type="compositionally biased region" description="Low complexity" evidence="10">
    <location>
        <begin position="343"/>
        <end position="357"/>
    </location>
</feature>
<evidence type="ECO:0000256" key="9">
    <source>
        <dbReference type="ARBA" id="ARBA00049020"/>
    </source>
</evidence>
<dbReference type="eggNOG" id="KOG1300">
    <property type="taxonomic scope" value="Eukaryota"/>
</dbReference>
<gene>
    <name evidence="12" type="ORF">CTHT_0033310</name>
</gene>
<dbReference type="GO" id="GO:0016192">
    <property type="term" value="P:vesicle-mediated transport"/>
    <property type="evidence" value="ECO:0007669"/>
    <property type="project" value="InterPro"/>
</dbReference>
<evidence type="ECO:0000313" key="13">
    <source>
        <dbReference type="Proteomes" id="UP000008066"/>
    </source>
</evidence>
<feature type="region of interest" description="Disordered" evidence="10">
    <location>
        <begin position="334"/>
        <end position="368"/>
    </location>
</feature>
<comment type="similarity">
    <text evidence="3">Belongs to the STXBP/unc-18/SEC1 family.</text>
</comment>
<dbReference type="InterPro" id="IPR024072">
    <property type="entry name" value="DHFR-like_dom_sf"/>
</dbReference>
<dbReference type="InterPro" id="IPR002734">
    <property type="entry name" value="RibDG_C"/>
</dbReference>
<dbReference type="OrthoDB" id="2228at2759"/>
<evidence type="ECO:0000256" key="10">
    <source>
        <dbReference type="SAM" id="MobiDB-lite"/>
    </source>
</evidence>
<dbReference type="InterPro" id="IPR027482">
    <property type="entry name" value="Sec1-like_dom2"/>
</dbReference>
<dbReference type="AlphaFoldDB" id="G0S5K8"/>
<dbReference type="Gene3D" id="3.40.430.10">
    <property type="entry name" value="Dihydrofolate Reductase, subunit A"/>
    <property type="match status" value="1"/>
</dbReference>
<dbReference type="Pfam" id="PF01872">
    <property type="entry name" value="RibD_C"/>
    <property type="match status" value="1"/>
</dbReference>
<dbReference type="Gene3D" id="1.25.40.60">
    <property type="match status" value="1"/>
</dbReference>
<evidence type="ECO:0000313" key="12">
    <source>
        <dbReference type="EMBL" id="EGS21473.1"/>
    </source>
</evidence>
<evidence type="ECO:0000256" key="4">
    <source>
        <dbReference type="ARBA" id="ARBA00012851"/>
    </source>
</evidence>
<dbReference type="SUPFAM" id="SSF56815">
    <property type="entry name" value="Sec1/munc18-like (SM) proteins"/>
    <property type="match status" value="1"/>
</dbReference>
<dbReference type="EMBL" id="GL988041">
    <property type="protein sequence ID" value="EGS21473.1"/>
    <property type="molecule type" value="Genomic_DNA"/>
</dbReference>
<dbReference type="Gene3D" id="3.40.50.2060">
    <property type="match status" value="1"/>
</dbReference>
<dbReference type="InterPro" id="IPR043127">
    <property type="entry name" value="Sec-1-like_dom3a"/>
</dbReference>
<comment type="similarity">
    <text evidence="2">Belongs to the HTP reductase family.</text>
</comment>
<evidence type="ECO:0000256" key="5">
    <source>
        <dbReference type="ARBA" id="ARBA00015035"/>
    </source>
</evidence>
<dbReference type="InterPro" id="IPR001619">
    <property type="entry name" value="Sec1-like"/>
</dbReference>
<feature type="region of interest" description="Disordered" evidence="10">
    <location>
        <begin position="1010"/>
        <end position="1122"/>
    </location>
</feature>
<name>G0S5K8_CHATD</name>
<dbReference type="GeneID" id="18257369"/>
<dbReference type="InterPro" id="IPR036045">
    <property type="entry name" value="Sec1-like_sf"/>
</dbReference>
<dbReference type="KEGG" id="cthr:CTHT_0033310"/>
<feature type="compositionally biased region" description="Basic residues" evidence="10">
    <location>
        <begin position="1109"/>
        <end position="1122"/>
    </location>
</feature>
<dbReference type="Gene3D" id="3.40.50.1910">
    <property type="match status" value="1"/>
</dbReference>
<evidence type="ECO:0000259" key="11">
    <source>
        <dbReference type="Pfam" id="PF01872"/>
    </source>
</evidence>
<comment type="catalytic activity">
    <reaction evidence="9">
        <text>2,5-diamino-6-(1-D-ribitylamino)pyrimidin-4(3H)-one 5'-phosphate + NADP(+) = 2,5-diamino-6-(1-D-ribosylamino)pyrimidin-4(3H)-one 5'-phosphate + NADPH + H(+)</text>
        <dbReference type="Rhea" id="RHEA:27278"/>
        <dbReference type="ChEBI" id="CHEBI:15378"/>
        <dbReference type="ChEBI" id="CHEBI:57783"/>
        <dbReference type="ChEBI" id="CHEBI:58349"/>
        <dbReference type="ChEBI" id="CHEBI:58890"/>
        <dbReference type="ChEBI" id="CHEBI:59545"/>
        <dbReference type="EC" id="1.1.1.302"/>
    </reaction>
</comment>
<evidence type="ECO:0000256" key="6">
    <source>
        <dbReference type="ARBA" id="ARBA00030073"/>
    </source>
</evidence>
<dbReference type="GO" id="GO:0009231">
    <property type="term" value="P:riboflavin biosynthetic process"/>
    <property type="evidence" value="ECO:0007669"/>
    <property type="project" value="InterPro"/>
</dbReference>
<dbReference type="Proteomes" id="UP000008066">
    <property type="component" value="Unassembled WGS sequence"/>
</dbReference>
<evidence type="ECO:0000256" key="8">
    <source>
        <dbReference type="ARBA" id="ARBA00047550"/>
    </source>
</evidence>
<dbReference type="SUPFAM" id="SSF53597">
    <property type="entry name" value="Dihydrofolate reductase-like"/>
    <property type="match status" value="1"/>
</dbReference>
<dbReference type="Pfam" id="PF00995">
    <property type="entry name" value="Sec1"/>
    <property type="match status" value="1"/>
</dbReference>
<dbReference type="EC" id="1.1.1.302" evidence="4"/>
<protein>
    <recommendedName>
        <fullName evidence="5">2,5-diamino-6-ribosylamino-4(3H)-pyrimidinone 5'-phosphate reductase</fullName>
        <ecNumber evidence="4">1.1.1.302</ecNumber>
    </recommendedName>
    <alternativeName>
        <fullName evidence="7">2,5-diamino-6-(5-phospho-D-ribosylamino)pyrimidin-4(3H)-one reductase</fullName>
    </alternativeName>
    <alternativeName>
        <fullName evidence="6">2,5-diamino-6-ribitylamino-4(3H)-pyrimidinone 5'-phosphate synthase</fullName>
    </alternativeName>
</protein>
<dbReference type="Gene3D" id="3.90.830.10">
    <property type="entry name" value="Syntaxin Binding Protein 1, Chain A, domain 2"/>
    <property type="match status" value="1"/>
</dbReference>
<feature type="compositionally biased region" description="Low complexity" evidence="10">
    <location>
        <begin position="1057"/>
        <end position="1079"/>
    </location>
</feature>
<reference evidence="12 13" key="1">
    <citation type="journal article" date="2011" name="Cell">
        <title>Insight into structure and assembly of the nuclear pore complex by utilizing the genome of a eukaryotic thermophile.</title>
        <authorList>
            <person name="Amlacher S."/>
            <person name="Sarges P."/>
            <person name="Flemming D."/>
            <person name="van Noort V."/>
            <person name="Kunze R."/>
            <person name="Devos D.P."/>
            <person name="Arumugam M."/>
            <person name="Bork P."/>
            <person name="Hurt E."/>
        </authorList>
    </citation>
    <scope>NUCLEOTIDE SEQUENCE [LARGE SCALE GENOMIC DNA]</scope>
    <source>
        <strain evidence="13">DSM 1495 / CBS 144.50 / IMI 039719</strain>
    </source>
</reference>
<dbReference type="RefSeq" id="XP_006693769.1">
    <property type="nucleotide sequence ID" value="XM_006693706.1"/>
</dbReference>
<proteinExistence type="inferred from homology"/>
<dbReference type="GO" id="GO:0008703">
    <property type="term" value="F:5-amino-6-(5-phosphoribosylamino)uracil reductase activity"/>
    <property type="evidence" value="ECO:0007669"/>
    <property type="project" value="InterPro"/>
</dbReference>
<dbReference type="PANTHER" id="PTHR11679">
    <property type="entry name" value="VESICLE PROTEIN SORTING-ASSOCIATED"/>
    <property type="match status" value="1"/>
</dbReference>
<dbReference type="HOGENOM" id="CLU_009210_1_0_1"/>
<evidence type="ECO:0000256" key="1">
    <source>
        <dbReference type="ARBA" id="ARBA00003555"/>
    </source>
</evidence>
<feature type="compositionally biased region" description="Gly residues" evidence="10">
    <location>
        <begin position="1080"/>
        <end position="1089"/>
    </location>
</feature>
<dbReference type="STRING" id="759272.G0S5K8"/>
<evidence type="ECO:0000256" key="3">
    <source>
        <dbReference type="ARBA" id="ARBA00009884"/>
    </source>
</evidence>
<organism evidence="13">
    <name type="scientific">Chaetomium thermophilum (strain DSM 1495 / CBS 144.50 / IMI 039719)</name>
    <name type="common">Thermochaetoides thermophila</name>
    <dbReference type="NCBI Taxonomy" id="759272"/>
    <lineage>
        <taxon>Eukaryota</taxon>
        <taxon>Fungi</taxon>
        <taxon>Dikarya</taxon>
        <taxon>Ascomycota</taxon>
        <taxon>Pezizomycotina</taxon>
        <taxon>Sordariomycetes</taxon>
        <taxon>Sordariomycetidae</taxon>
        <taxon>Sordariales</taxon>
        <taxon>Chaetomiaceae</taxon>
        <taxon>Thermochaetoides</taxon>
    </lineage>
</organism>
<comment type="function">
    <text evidence="1">Catalyzes an early step in riboflavin biosynthesis, the NADPH-dependent reduction of the ribose side chain of 2,5-diamino-6-ribosylamino-4(3H)-pyrimidinone 5'-phosphate, yielding 2,5-diamino-6-ribitylamino-4(3H)-pyrimidinone 5'-phosphate.</text>
</comment>
<sequence length="1122" mass="125124">MTSQQPQKRPRETLSFSASDAALITPYLPPSTLPSPLPSTSSHSKPNVHVTLTYAHSLDACIAAAPGVRTILSGPQSKAMTHFLRAHHDAILVGAGTAVADDPGLNSRLRRDCLNGLSDVSDGNEAKGEGWLPLERQPRPIILDPRARWAVHEGSKAIRVAREGKGKAPWVFVDSAQAQNGGRRVVEERRKFLEQLGGQVIELETKGKDGRFAWEDVLAVLEKEGIRSVMIEGGGEVIRSLLVPPDNRFVHSVIVTIAPTWLGQGGIMVSPPRAVHPDGMLAMPGCVCVLAEGFLAGQAEARRRSSQAFCEPPLTGWRLVVMDAQPHLLRPIPSMWPRPHHPTAGSSAAASQQSTRATSHRVDKIKRDDRDEQLGAGLQACRTAITIITITITMDGLSIIREHGKAIAEAIRQATQNDWKLLILDETTRRILDCSVNDDELLNRNIANIERIEARREPNPEMDAIYILSPQPHIVDCLCSDFQFRRYRRAYIIWTGPLPDPLQRRLDPFRVQMAGPPDLLLVDFFPHESHLVTFRDPHSFLVLYNPACNDLVARHLRTLASKIVSVCVTLQEMPKIRYYRPPDHIKHEASVLCMHLARFVQQELDGYQQWNRNFPPPSSRPPSVLLITDRSMDLMAPFLHEFTYQAMVHDLLPIKEHPDGKVTFHLTVGEGTPDAEEKDAELAEKDPVWVSNRHRHMKDTIDKLMSDFQNFLKENPNFAGKDPDSATLNDIKGMLARLPQFQEMKQAYSLHLTMAQEAMNIFQKYKLADLASAEQTLATGLDEEYKKPKNTNILDQVVRLLDDPDVAPADRLRLIAIYVLFRDGIIPQDLSRLLWHAGLQRTPESLDQKTIENLELLGARPLKQLKESRTPPPPLFDRSKDKNVNIEEEYILSRYEPAVKTMLERLVAGTLDPNLFPYTKPPQNPSEESFHTHGSLRSAAPRWASANRRQVENRQRIVVFVAGGATYSEARACYEVSEKHNRDVFLVTSHMVSPAKFLSDLRLLTADRPRLDLPLDRPPPKAPAYLFERPAPPKPVAPPPGQAATPGGARQMGMTSQHQPAPQQQHVQPPTKAMGNLSISGGGGNGGSGSEWPSVEQRPGTSGSDKAKKEKKKRHLFGLKKS</sequence>